<keyword evidence="3" id="KW-1185">Reference proteome</keyword>
<accession>A0A1I7JE42</accession>
<evidence type="ECO:0000256" key="1">
    <source>
        <dbReference type="SAM" id="MobiDB-lite"/>
    </source>
</evidence>
<proteinExistence type="predicted"/>
<dbReference type="RefSeq" id="WP_068838246.1">
    <property type="nucleotide sequence ID" value="NZ_BMXC01000003.1"/>
</dbReference>
<feature type="region of interest" description="Disordered" evidence="1">
    <location>
        <begin position="75"/>
        <end position="105"/>
    </location>
</feature>
<evidence type="ECO:0000313" key="3">
    <source>
        <dbReference type="Proteomes" id="UP000182491"/>
    </source>
</evidence>
<dbReference type="EMBL" id="FPCA01000003">
    <property type="protein sequence ID" value="SFU83431.1"/>
    <property type="molecule type" value="Genomic_DNA"/>
</dbReference>
<reference evidence="3" key="1">
    <citation type="submission" date="2016-10" db="EMBL/GenBank/DDBJ databases">
        <authorList>
            <person name="Varghese N."/>
        </authorList>
    </citation>
    <scope>NUCLEOTIDE SEQUENCE [LARGE SCALE GENOMIC DNA]</scope>
    <source>
        <strain evidence="3">DSM 18820</strain>
    </source>
</reference>
<evidence type="ECO:0000313" key="2">
    <source>
        <dbReference type="EMBL" id="SFU83431.1"/>
    </source>
</evidence>
<sequence>MLLLRSESVLEPPELEELLLLLLPDLLLPDFALGLSDFFESFLEEEEEVVEPEEELFAFVPEDLEVDPEVLLLELPLGEDDPLPEEDDPPNEDPPEEELPEEDPP</sequence>
<name>A0A1I7JE42_9BACT</name>
<gene>
    <name evidence="2" type="ORF">SAMN04487941_2768</name>
</gene>
<dbReference type="Proteomes" id="UP000182491">
    <property type="component" value="Unassembled WGS sequence"/>
</dbReference>
<dbReference type="AlphaFoldDB" id="A0A1I7JE42"/>
<organism evidence="2 3">
    <name type="scientific">Pontibacter akesuensis</name>
    <dbReference type="NCBI Taxonomy" id="388950"/>
    <lineage>
        <taxon>Bacteria</taxon>
        <taxon>Pseudomonadati</taxon>
        <taxon>Bacteroidota</taxon>
        <taxon>Cytophagia</taxon>
        <taxon>Cytophagales</taxon>
        <taxon>Hymenobacteraceae</taxon>
        <taxon>Pontibacter</taxon>
    </lineage>
</organism>
<protein>
    <submittedName>
        <fullName evidence="2">Uncharacterized protein</fullName>
    </submittedName>
</protein>
<feature type="compositionally biased region" description="Acidic residues" evidence="1">
    <location>
        <begin position="77"/>
        <end position="105"/>
    </location>
</feature>